<evidence type="ECO:0000313" key="1">
    <source>
        <dbReference type="EMBL" id="KIZ17936.1"/>
    </source>
</evidence>
<evidence type="ECO:0000313" key="2">
    <source>
        <dbReference type="Proteomes" id="UP000032458"/>
    </source>
</evidence>
<dbReference type="AlphaFoldDB" id="A0A0D7CPF3"/>
<name>A0A0D7CPF3_9ACTN</name>
<reference evidence="1 2" key="1">
    <citation type="submission" date="2014-09" db="EMBL/GenBank/DDBJ databases">
        <title>Draft genome sequence of Streptomyces natalensis ATCC 27448, producer of the antifungal pimaricin.</title>
        <authorList>
            <person name="Mendes M.V."/>
            <person name="Beites T."/>
            <person name="Pires S."/>
            <person name="Santos C.L."/>
            <person name="Moradas-Ferreira P."/>
        </authorList>
    </citation>
    <scope>NUCLEOTIDE SEQUENCE [LARGE SCALE GENOMIC DNA]</scope>
    <source>
        <strain evidence="1 2">ATCC 27448</strain>
    </source>
</reference>
<protein>
    <recommendedName>
        <fullName evidence="3">Transposase</fullName>
    </recommendedName>
</protein>
<dbReference type="PATRIC" id="fig|1240678.4.peg.2338"/>
<dbReference type="Proteomes" id="UP000032458">
    <property type="component" value="Unassembled WGS sequence"/>
</dbReference>
<organism evidence="1 2">
    <name type="scientific">Streptomyces natalensis ATCC 27448</name>
    <dbReference type="NCBI Taxonomy" id="1240678"/>
    <lineage>
        <taxon>Bacteria</taxon>
        <taxon>Bacillati</taxon>
        <taxon>Actinomycetota</taxon>
        <taxon>Actinomycetes</taxon>
        <taxon>Kitasatosporales</taxon>
        <taxon>Streptomycetaceae</taxon>
        <taxon>Streptomyces</taxon>
    </lineage>
</organism>
<dbReference type="EMBL" id="JRKI01000015">
    <property type="protein sequence ID" value="KIZ17936.1"/>
    <property type="molecule type" value="Genomic_DNA"/>
</dbReference>
<gene>
    <name evidence="1" type="ORF">SNA_11145</name>
</gene>
<comment type="caution">
    <text evidence="1">The sequence shown here is derived from an EMBL/GenBank/DDBJ whole genome shotgun (WGS) entry which is preliminary data.</text>
</comment>
<sequence length="70" mass="8073">MTAHDVEPEEVARLRRHLQLLHGVERLFDVAPDVVTVRWLLRLTCDNGELAARSARRVLADMNRRERGVS</sequence>
<proteinExistence type="predicted"/>
<keyword evidence="2" id="KW-1185">Reference proteome</keyword>
<evidence type="ECO:0008006" key="3">
    <source>
        <dbReference type="Google" id="ProtNLM"/>
    </source>
</evidence>
<accession>A0A0D7CPF3</accession>